<dbReference type="STRING" id="688269.Theth_0919"/>
<dbReference type="Proteomes" id="UP000006804">
    <property type="component" value="Chromosome"/>
</dbReference>
<dbReference type="AlphaFoldDB" id="F7YYH6"/>
<dbReference type="InterPro" id="IPR007511">
    <property type="entry name" value="DUF501"/>
</dbReference>
<name>F7YYH6_9THEM</name>
<dbReference type="PANTHER" id="PTHR37163">
    <property type="entry name" value="CONSERVED PROTEIN"/>
    <property type="match status" value="1"/>
</dbReference>
<dbReference type="OrthoDB" id="13546at2"/>
<dbReference type="EMBL" id="CP002351">
    <property type="protein sequence ID" value="AEH51003.1"/>
    <property type="molecule type" value="Genomic_DNA"/>
</dbReference>
<gene>
    <name evidence="1" type="ORF">Theth_0919</name>
</gene>
<reference evidence="1 2" key="1">
    <citation type="submission" date="2010-11" db="EMBL/GenBank/DDBJ databases">
        <title>The complete genome of Thermotoga thermarum DSM 5069.</title>
        <authorList>
            <consortium name="US DOE Joint Genome Institute (JGI-PGF)"/>
            <person name="Lucas S."/>
            <person name="Copeland A."/>
            <person name="Lapidus A."/>
            <person name="Bruce D."/>
            <person name="Goodwin L."/>
            <person name="Pitluck S."/>
            <person name="Kyrpides N."/>
            <person name="Mavromatis K."/>
            <person name="Ivanova N."/>
            <person name="Zeytun A."/>
            <person name="Brettin T."/>
            <person name="Detter J.C."/>
            <person name="Tapia R."/>
            <person name="Han C."/>
            <person name="Land M."/>
            <person name="Hauser L."/>
            <person name="Markowitz V."/>
            <person name="Cheng J.-F."/>
            <person name="Hugenholtz P."/>
            <person name="Woyke T."/>
            <person name="Wu D."/>
            <person name="Spring S."/>
            <person name="Schroeder M."/>
            <person name="Brambilla E."/>
            <person name="Klenk H.-P."/>
            <person name="Eisen J.A."/>
        </authorList>
    </citation>
    <scope>NUCLEOTIDE SEQUENCE [LARGE SCALE GENOMIC DNA]</scope>
    <source>
        <strain evidence="1 2">DSM 5069</strain>
    </source>
</reference>
<evidence type="ECO:0000313" key="1">
    <source>
        <dbReference type="EMBL" id="AEH51003.1"/>
    </source>
</evidence>
<organism evidence="1 2">
    <name type="scientific">Pseudothermotoga thermarum DSM 5069</name>
    <dbReference type="NCBI Taxonomy" id="688269"/>
    <lineage>
        <taxon>Bacteria</taxon>
        <taxon>Thermotogati</taxon>
        <taxon>Thermotogota</taxon>
        <taxon>Thermotogae</taxon>
        <taxon>Thermotogales</taxon>
        <taxon>Thermotogaceae</taxon>
        <taxon>Pseudothermotoga</taxon>
    </lineage>
</organism>
<dbReference type="KEGG" id="tta:Theth_0919"/>
<evidence type="ECO:0008006" key="3">
    <source>
        <dbReference type="Google" id="ProtNLM"/>
    </source>
</evidence>
<dbReference type="PATRIC" id="fig|688269.3.peg.941"/>
<proteinExistence type="predicted"/>
<dbReference type="eggNOG" id="COG1507">
    <property type="taxonomic scope" value="Bacteria"/>
</dbReference>
<dbReference type="HOGENOM" id="CLU_097805_2_1_0"/>
<evidence type="ECO:0000313" key="2">
    <source>
        <dbReference type="Proteomes" id="UP000006804"/>
    </source>
</evidence>
<dbReference type="Pfam" id="PF04417">
    <property type="entry name" value="DUF501"/>
    <property type="match status" value="1"/>
</dbReference>
<protein>
    <recommendedName>
        <fullName evidence="3">DUF501 domain-containing protein</fullName>
    </recommendedName>
</protein>
<sequence>MEGNLVEDLKVVEKQLGRPPRVFRSVKSRCPYGYPVTIECHPESNGSPFPTLYWLTCPFLNKVISRLESKGMIKKLEQMVRNDEKLRTRYIKAHLNIIDLRDKLVTSESVRLKLKQVGTGGIRDFLSIKCLHLHVADYLSGVDNPIGEIVLKTIKQDYGNFYCHSDGILCE</sequence>
<accession>F7YYH6</accession>
<dbReference type="RefSeq" id="WP_013932223.1">
    <property type="nucleotide sequence ID" value="NC_015707.1"/>
</dbReference>
<dbReference type="PANTHER" id="PTHR37163:SF1">
    <property type="entry name" value="DUF501 DOMAIN-CONTAINING PROTEIN"/>
    <property type="match status" value="1"/>
</dbReference>
<keyword evidence="2" id="KW-1185">Reference proteome</keyword>